<accession>A0A4R6TEZ6</accession>
<proteinExistence type="predicted"/>
<dbReference type="AlphaFoldDB" id="A0A4R6TEZ6"/>
<dbReference type="InterPro" id="IPR012808">
    <property type="entry name" value="CHP02453"/>
</dbReference>
<dbReference type="PIRSF" id="PIRSF028451">
    <property type="entry name" value="UCP028451"/>
    <property type="match status" value="1"/>
</dbReference>
<name>A0A4R6TEZ6_9FLAO</name>
<protein>
    <submittedName>
        <fullName evidence="1">Uncharacterized protein (TIGR02453 family)</fullName>
    </submittedName>
</protein>
<dbReference type="Proteomes" id="UP000295390">
    <property type="component" value="Unassembled WGS sequence"/>
</dbReference>
<evidence type="ECO:0000313" key="2">
    <source>
        <dbReference type="Proteomes" id="UP000295390"/>
    </source>
</evidence>
<keyword evidence="2" id="KW-1185">Reference proteome</keyword>
<gene>
    <name evidence="1" type="ORF">DFQ07_2068</name>
</gene>
<dbReference type="PANTHER" id="PTHR36452:SF1">
    <property type="entry name" value="DUF2461 DOMAIN-CONTAINING PROTEIN"/>
    <property type="match status" value="1"/>
</dbReference>
<comment type="caution">
    <text evidence="1">The sequence shown here is derived from an EMBL/GenBank/DDBJ whole genome shotgun (WGS) entry which is preliminary data.</text>
</comment>
<dbReference type="Pfam" id="PF09365">
    <property type="entry name" value="DUF2461"/>
    <property type="match status" value="1"/>
</dbReference>
<dbReference type="NCBIfam" id="TIGR02453">
    <property type="entry name" value="TIGR02453 family protein"/>
    <property type="match status" value="1"/>
</dbReference>
<dbReference type="InterPro" id="IPR015996">
    <property type="entry name" value="UCP028451"/>
</dbReference>
<dbReference type="PANTHER" id="PTHR36452">
    <property type="entry name" value="CHROMOSOME 12, WHOLE GENOME SHOTGUN SEQUENCE"/>
    <property type="match status" value="1"/>
</dbReference>
<sequence length="240" mass="28392">MSSGVFLYLRISNSLKMQIEKQTFQFLKDLKENNNRDWFTEYKKDFTKAQNNVKNVYKTIQENLNKHDEIDKHKLFRIYRDVRFSKDKTPYKTHFGGSFHRKKPELRGGYYLHISPGDSFLAGGFWEPNKEDLLRIRKEFEMDASEIREILQEKNYVKYFGGKLEGDELKTAPKGFDKEHPDIDLIRKKGYIAIQRFSDKEVLAPDFLTKVDDAFKALRPFFDYMSDVLTTNLNGESLLN</sequence>
<evidence type="ECO:0000313" key="1">
    <source>
        <dbReference type="EMBL" id="TDQ25642.1"/>
    </source>
</evidence>
<reference evidence="1 2" key="1">
    <citation type="submission" date="2019-03" db="EMBL/GenBank/DDBJ databases">
        <title>Genomic Encyclopedia of Type Strains, Phase III (KMG-III): the genomes of soil and plant-associated and newly described type strains.</title>
        <authorList>
            <person name="Whitman W."/>
        </authorList>
    </citation>
    <scope>NUCLEOTIDE SEQUENCE [LARGE SCALE GENOMIC DNA]</scope>
    <source>
        <strain evidence="1 2">CECT 8283</strain>
    </source>
</reference>
<organism evidence="1 2">
    <name type="scientific">Tenacibaculum caenipelagi</name>
    <dbReference type="NCBI Taxonomy" id="1325435"/>
    <lineage>
        <taxon>Bacteria</taxon>
        <taxon>Pseudomonadati</taxon>
        <taxon>Bacteroidota</taxon>
        <taxon>Flavobacteriia</taxon>
        <taxon>Flavobacteriales</taxon>
        <taxon>Flavobacteriaceae</taxon>
        <taxon>Tenacibaculum</taxon>
    </lineage>
</organism>
<dbReference type="EMBL" id="SNYH01000004">
    <property type="protein sequence ID" value="TDQ25642.1"/>
    <property type="molecule type" value="Genomic_DNA"/>
</dbReference>